<accession>A0AA38CSP7</accession>
<gene>
    <name evidence="1" type="ORF">GCM10025875_16060</name>
</gene>
<evidence type="ECO:0000313" key="2">
    <source>
        <dbReference type="Proteomes" id="UP001157161"/>
    </source>
</evidence>
<protein>
    <submittedName>
        <fullName evidence="1">Uncharacterized protein</fullName>
    </submittedName>
</protein>
<dbReference type="Proteomes" id="UP001157161">
    <property type="component" value="Unassembled WGS sequence"/>
</dbReference>
<reference evidence="1" key="2">
    <citation type="submission" date="2023-02" db="EMBL/GenBank/DDBJ databases">
        <authorList>
            <person name="Sun Q."/>
            <person name="Mori K."/>
        </authorList>
    </citation>
    <scope>NUCLEOTIDE SEQUENCE</scope>
    <source>
        <strain evidence="1">NBRC 112290</strain>
    </source>
</reference>
<dbReference type="EMBL" id="BSUM01000001">
    <property type="protein sequence ID" value="GMA31614.1"/>
    <property type="molecule type" value="Genomic_DNA"/>
</dbReference>
<reference evidence="1" key="1">
    <citation type="journal article" date="2014" name="Int. J. Syst. Evol. Microbiol.">
        <title>Complete genome sequence of Corynebacterium casei LMG S-19264T (=DSM 44701T), isolated from a smear-ripened cheese.</title>
        <authorList>
            <consortium name="US DOE Joint Genome Institute (JGI-PGF)"/>
            <person name="Walter F."/>
            <person name="Albersmeier A."/>
            <person name="Kalinowski J."/>
            <person name="Ruckert C."/>
        </authorList>
    </citation>
    <scope>NUCLEOTIDE SEQUENCE</scope>
    <source>
        <strain evidence="1">NBRC 112290</strain>
    </source>
</reference>
<proteinExistence type="predicted"/>
<organism evidence="1 2">
    <name type="scientific">Litorihabitans aurantiacus</name>
    <dbReference type="NCBI Taxonomy" id="1930061"/>
    <lineage>
        <taxon>Bacteria</taxon>
        <taxon>Bacillati</taxon>
        <taxon>Actinomycetota</taxon>
        <taxon>Actinomycetes</taxon>
        <taxon>Micrococcales</taxon>
        <taxon>Beutenbergiaceae</taxon>
        <taxon>Litorihabitans</taxon>
    </lineage>
</organism>
<sequence>MASKTITRSQYVEALEALGLNPHTVSQLVVSGTSVSVRTIVTGEDGRADLVYGQFHITDDVLTVVDDPPAEAS</sequence>
<name>A0AA38CSP7_9MICO</name>
<dbReference type="RefSeq" id="WP_284250410.1">
    <property type="nucleotide sequence ID" value="NZ_BSUM01000001.1"/>
</dbReference>
<keyword evidence="2" id="KW-1185">Reference proteome</keyword>
<evidence type="ECO:0000313" key="1">
    <source>
        <dbReference type="EMBL" id="GMA31614.1"/>
    </source>
</evidence>
<dbReference type="AlphaFoldDB" id="A0AA38CSP7"/>
<comment type="caution">
    <text evidence="1">The sequence shown here is derived from an EMBL/GenBank/DDBJ whole genome shotgun (WGS) entry which is preliminary data.</text>
</comment>